<dbReference type="EMBL" id="AKKV01000030">
    <property type="protein sequence ID" value="EIT84837.1"/>
    <property type="molecule type" value="Genomic_DNA"/>
</dbReference>
<proteinExistence type="inferred from homology"/>
<evidence type="ECO:0000313" key="8">
    <source>
        <dbReference type="EMBL" id="EIT84837.1"/>
    </source>
</evidence>
<dbReference type="STRING" id="1196324.A374_14135"/>
<comment type="similarity">
    <text evidence="6">Belongs to the ABC-4 integral membrane protein family.</text>
</comment>
<sequence>MSIKTLILRSLKKNLTNYYLYVFALVFSSALYFSFVTLRYDSSMNKVQASVKGEAGFSAASILLLVIVSVFLLYANQLFMKRRSKEIGLYQLVGMTKFKVFRLLSIESMLIYFGSLTIGVILGFFSSRLIVMLLFKITNVQAVATLHFSPEALLQTLLVFLVIFVLMLLVNYFFMKRQSILSLFRVVSTTEASVKKQSVLELIIGIAGLCLIILGYYLSSRLFSTDTVATNALLGMMVAILASVIIGTYFFYKGSISFLFNLIRKKKNGFLSVQSVLSLSTLMFRMKANSFLLTVITTISALAIGLLSLSYISYYSAEKASEQFVPNDFTFSHKKDLASYEKTLSDHGIPFEEHRIKVLSVPADLSDVSDRPLIFASSNSKYTPISVISTKSINEPPLKKNEMYLTGANDSFLRLTNFKESGTITFKLKKESLKRTFTELKHHYVVSIKYSNGSLPVAVVDHATFQLLEKEGKPTQSIYNGLDIKDNTKLEAANDYFIHQFKPVASNNLSPRVASRIEDVKQQRGMIGLAMFIVGFLGLTFLITSGCILYFKQMGESEEEQPNYTVLRKLGFTRDDLLKGIMFKQLFNFGIPLFLGLSHSYFAVKSGWFFFGVSLWTPTLIVMGIYTMLYSIFAILSTLYYKKIINDSL</sequence>
<feature type="domain" description="ABC3 transporter permease C-terminal" evidence="7">
    <location>
        <begin position="59"/>
        <end position="179"/>
    </location>
</feature>
<dbReference type="PANTHER" id="PTHR46795:SF3">
    <property type="entry name" value="ABC TRANSPORTER PERMEASE"/>
    <property type="match status" value="1"/>
</dbReference>
<evidence type="ECO:0000256" key="2">
    <source>
        <dbReference type="ARBA" id="ARBA00022475"/>
    </source>
</evidence>
<evidence type="ECO:0000256" key="1">
    <source>
        <dbReference type="ARBA" id="ARBA00004651"/>
    </source>
</evidence>
<feature type="transmembrane region" description="Helical" evidence="6">
    <location>
        <begin position="586"/>
        <end position="604"/>
    </location>
</feature>
<dbReference type="GO" id="GO:0055085">
    <property type="term" value="P:transmembrane transport"/>
    <property type="evidence" value="ECO:0007669"/>
    <property type="project" value="UniProtKB-UniRule"/>
</dbReference>
<keyword evidence="4 6" id="KW-1133">Transmembrane helix</keyword>
<feature type="transmembrane region" description="Helical" evidence="6">
    <location>
        <begin position="55"/>
        <end position="75"/>
    </location>
</feature>
<evidence type="ECO:0000256" key="6">
    <source>
        <dbReference type="PIRNR" id="PIRNR018968"/>
    </source>
</evidence>
<dbReference type="PIRSF" id="PIRSF018968">
    <property type="entry name" value="ABC_permease_BceB"/>
    <property type="match status" value="1"/>
</dbReference>
<name>I8AGN1_9BACL</name>
<reference evidence="8 9" key="1">
    <citation type="journal article" date="2012" name="J. Bacteriol.">
        <title>Genome of Bacillus macauensis ZFHKF-1, a Long-Chain-Forming Bacterium.</title>
        <authorList>
            <person name="Cai L."/>
            <person name="Zhang T."/>
        </authorList>
    </citation>
    <scope>NUCLEOTIDE SEQUENCE [LARGE SCALE GENOMIC DNA]</scope>
    <source>
        <strain evidence="8 9">ZFHKF-1</strain>
    </source>
</reference>
<dbReference type="PATRIC" id="fig|1196324.3.peg.2890"/>
<accession>I8AGN1</accession>
<keyword evidence="6" id="KW-0813">Transport</keyword>
<dbReference type="GO" id="GO:0005886">
    <property type="term" value="C:plasma membrane"/>
    <property type="evidence" value="ECO:0007669"/>
    <property type="project" value="UniProtKB-SubCell"/>
</dbReference>
<dbReference type="Proteomes" id="UP000004080">
    <property type="component" value="Unassembled WGS sequence"/>
</dbReference>
<dbReference type="InterPro" id="IPR027022">
    <property type="entry name" value="ABC_permease_BceB-typ"/>
</dbReference>
<dbReference type="InterPro" id="IPR003838">
    <property type="entry name" value="ABC3_permease_C"/>
</dbReference>
<evidence type="ECO:0000256" key="4">
    <source>
        <dbReference type="ARBA" id="ARBA00022989"/>
    </source>
</evidence>
<evidence type="ECO:0000256" key="3">
    <source>
        <dbReference type="ARBA" id="ARBA00022692"/>
    </source>
</evidence>
<feature type="transmembrane region" description="Helical" evidence="6">
    <location>
        <begin position="18"/>
        <end position="35"/>
    </location>
</feature>
<feature type="transmembrane region" description="Helical" evidence="6">
    <location>
        <begin position="616"/>
        <end position="641"/>
    </location>
</feature>
<feature type="transmembrane region" description="Helical" evidence="6">
    <location>
        <begin position="155"/>
        <end position="175"/>
    </location>
</feature>
<keyword evidence="2 6" id="KW-1003">Cell membrane</keyword>
<comment type="caution">
    <text evidence="8">The sequence shown here is derived from an EMBL/GenBank/DDBJ whole genome shotgun (WGS) entry which is preliminary data.</text>
</comment>
<protein>
    <submittedName>
        <fullName evidence="8">ABC transporter permease</fullName>
    </submittedName>
</protein>
<organism evidence="8 9">
    <name type="scientific">Fictibacillus macauensis ZFHKF-1</name>
    <dbReference type="NCBI Taxonomy" id="1196324"/>
    <lineage>
        <taxon>Bacteria</taxon>
        <taxon>Bacillati</taxon>
        <taxon>Bacillota</taxon>
        <taxon>Bacilli</taxon>
        <taxon>Bacillales</taxon>
        <taxon>Fictibacillaceae</taxon>
        <taxon>Fictibacillus</taxon>
    </lineage>
</organism>
<feature type="transmembrane region" description="Helical" evidence="6">
    <location>
        <begin position="291"/>
        <end position="314"/>
    </location>
</feature>
<comment type="subcellular location">
    <subcellularLocation>
        <location evidence="1 6">Cell membrane</location>
        <topology evidence="1 6">Multi-pass membrane protein</topology>
    </subcellularLocation>
</comment>
<feature type="transmembrane region" description="Helical" evidence="6">
    <location>
        <begin position="109"/>
        <end position="135"/>
    </location>
</feature>
<feature type="transmembrane region" description="Helical" evidence="6">
    <location>
        <begin position="231"/>
        <end position="252"/>
    </location>
</feature>
<feature type="transmembrane region" description="Helical" evidence="6">
    <location>
        <begin position="199"/>
        <end position="219"/>
    </location>
</feature>
<dbReference type="InterPro" id="IPR052536">
    <property type="entry name" value="ABC-4_Integral_Memb_Prot"/>
</dbReference>
<keyword evidence="9" id="KW-1185">Reference proteome</keyword>
<evidence type="ECO:0000259" key="7">
    <source>
        <dbReference type="Pfam" id="PF02687"/>
    </source>
</evidence>
<dbReference type="PANTHER" id="PTHR46795">
    <property type="entry name" value="ABC TRANSPORTER PERMEASE-RELATED-RELATED"/>
    <property type="match status" value="1"/>
</dbReference>
<keyword evidence="3 6" id="KW-0812">Transmembrane</keyword>
<evidence type="ECO:0000256" key="5">
    <source>
        <dbReference type="ARBA" id="ARBA00023136"/>
    </source>
</evidence>
<keyword evidence="5 6" id="KW-0472">Membrane</keyword>
<dbReference type="RefSeq" id="WP_007202905.1">
    <property type="nucleotide sequence ID" value="NZ_AKKV01000030.1"/>
</dbReference>
<dbReference type="AlphaFoldDB" id="I8AGN1"/>
<dbReference type="eggNOG" id="COG0577">
    <property type="taxonomic scope" value="Bacteria"/>
</dbReference>
<dbReference type="Pfam" id="PF02687">
    <property type="entry name" value="FtsX"/>
    <property type="match status" value="1"/>
</dbReference>
<dbReference type="OrthoDB" id="1705903at2"/>
<gene>
    <name evidence="8" type="ORF">A374_14135</name>
</gene>
<evidence type="ECO:0000313" key="9">
    <source>
        <dbReference type="Proteomes" id="UP000004080"/>
    </source>
</evidence>
<feature type="transmembrane region" description="Helical" evidence="6">
    <location>
        <begin position="526"/>
        <end position="551"/>
    </location>
</feature>